<protein>
    <submittedName>
        <fullName evidence="3">Putative acetyltransferase</fullName>
    </submittedName>
</protein>
<evidence type="ECO:0000256" key="1">
    <source>
        <dbReference type="ARBA" id="ARBA00022679"/>
    </source>
</evidence>
<evidence type="ECO:0000259" key="2">
    <source>
        <dbReference type="PROSITE" id="PS51186"/>
    </source>
</evidence>
<dbReference type="InterPro" id="IPR050769">
    <property type="entry name" value="NAT_camello-type"/>
</dbReference>
<name>A0A1M6FHR8_9FLAO</name>
<reference evidence="3 4" key="1">
    <citation type="submission" date="2016-11" db="EMBL/GenBank/DDBJ databases">
        <authorList>
            <person name="Jaros S."/>
            <person name="Januszkiewicz K."/>
            <person name="Wedrychowicz H."/>
        </authorList>
    </citation>
    <scope>NUCLEOTIDE SEQUENCE [LARGE SCALE GENOMIC DNA]</scope>
    <source>
        <strain evidence="3 4">DSM 21425</strain>
    </source>
</reference>
<dbReference type="STRING" id="579105.SAMN04488096_106150"/>
<keyword evidence="4" id="KW-1185">Reference proteome</keyword>
<dbReference type="PANTHER" id="PTHR13947">
    <property type="entry name" value="GNAT FAMILY N-ACETYLTRANSFERASE"/>
    <property type="match status" value="1"/>
</dbReference>
<dbReference type="SUPFAM" id="SSF55729">
    <property type="entry name" value="Acyl-CoA N-acyltransferases (Nat)"/>
    <property type="match status" value="1"/>
</dbReference>
<evidence type="ECO:0000313" key="4">
    <source>
        <dbReference type="Proteomes" id="UP000184225"/>
    </source>
</evidence>
<dbReference type="Proteomes" id="UP000184225">
    <property type="component" value="Unassembled WGS sequence"/>
</dbReference>
<dbReference type="RefSeq" id="WP_073151428.1">
    <property type="nucleotide sequence ID" value="NZ_FQYY01000006.1"/>
</dbReference>
<dbReference type="EMBL" id="FQYY01000006">
    <property type="protein sequence ID" value="SHI97240.1"/>
    <property type="molecule type" value="Genomic_DNA"/>
</dbReference>
<dbReference type="PROSITE" id="PS51186">
    <property type="entry name" value="GNAT"/>
    <property type="match status" value="1"/>
</dbReference>
<dbReference type="Pfam" id="PF00583">
    <property type="entry name" value="Acetyltransf_1"/>
    <property type="match status" value="1"/>
</dbReference>
<dbReference type="InterPro" id="IPR000182">
    <property type="entry name" value="GNAT_dom"/>
</dbReference>
<proteinExistence type="predicted"/>
<dbReference type="GO" id="GO:0008080">
    <property type="term" value="F:N-acetyltransferase activity"/>
    <property type="evidence" value="ECO:0007669"/>
    <property type="project" value="InterPro"/>
</dbReference>
<evidence type="ECO:0000313" key="3">
    <source>
        <dbReference type="EMBL" id="SHI97240.1"/>
    </source>
</evidence>
<dbReference type="OrthoDB" id="5419426at2"/>
<dbReference type="AlphaFoldDB" id="A0A1M6FHR8"/>
<feature type="domain" description="N-acetyltransferase" evidence="2">
    <location>
        <begin position="4"/>
        <end position="162"/>
    </location>
</feature>
<dbReference type="PANTHER" id="PTHR13947:SF37">
    <property type="entry name" value="LD18367P"/>
    <property type="match status" value="1"/>
</dbReference>
<dbReference type="Gene3D" id="3.40.630.30">
    <property type="match status" value="1"/>
</dbReference>
<keyword evidence="1 3" id="KW-0808">Transferase</keyword>
<sequence length="162" mass="18587">MKKLIIRPIQPKDNQVVAQMIREVLVEMGAPKVGTAYEDKTLETMFEAYQQKRATYFVVEEDGEIIDSAGIAHLEGEKENVCELQKMYFSAKARGRGLGSKMMKICLEFAKEQGFTQCYLETLPYMKAAQKLYKRTGFKEIDCRMGSTGHYSCDVWMLKELN</sequence>
<dbReference type="CDD" id="cd04301">
    <property type="entry name" value="NAT_SF"/>
    <property type="match status" value="1"/>
</dbReference>
<accession>A0A1M6FHR8</accession>
<organism evidence="3 4">
    <name type="scientific">Mesonia phycicola</name>
    <dbReference type="NCBI Taxonomy" id="579105"/>
    <lineage>
        <taxon>Bacteria</taxon>
        <taxon>Pseudomonadati</taxon>
        <taxon>Bacteroidota</taxon>
        <taxon>Flavobacteriia</taxon>
        <taxon>Flavobacteriales</taxon>
        <taxon>Flavobacteriaceae</taxon>
        <taxon>Mesonia</taxon>
    </lineage>
</organism>
<gene>
    <name evidence="3" type="ORF">SAMN04488096_106150</name>
</gene>
<dbReference type="InterPro" id="IPR016181">
    <property type="entry name" value="Acyl_CoA_acyltransferase"/>
</dbReference>